<protein>
    <submittedName>
        <fullName evidence="1">DUF3304 domain-containing protein</fullName>
    </submittedName>
</protein>
<organism evidence="1 2">
    <name type="scientific">Pseudoduganella buxea</name>
    <dbReference type="NCBI Taxonomy" id="1949069"/>
    <lineage>
        <taxon>Bacteria</taxon>
        <taxon>Pseudomonadati</taxon>
        <taxon>Pseudomonadota</taxon>
        <taxon>Betaproteobacteria</taxon>
        <taxon>Burkholderiales</taxon>
        <taxon>Oxalobacteraceae</taxon>
        <taxon>Telluria group</taxon>
        <taxon>Pseudoduganella</taxon>
    </lineage>
</organism>
<accession>A0A6I3SY88</accession>
<gene>
    <name evidence="1" type="ORF">GM672_15715</name>
</gene>
<dbReference type="Proteomes" id="UP000430634">
    <property type="component" value="Unassembled WGS sequence"/>
</dbReference>
<reference evidence="1 2" key="1">
    <citation type="submission" date="2019-11" db="EMBL/GenBank/DDBJ databases">
        <title>Type strains purchased from KCTC, JCM and DSMZ.</title>
        <authorList>
            <person name="Lu H."/>
        </authorList>
    </citation>
    <scope>NUCLEOTIDE SEQUENCE [LARGE SCALE GENOMIC DNA]</scope>
    <source>
        <strain evidence="1 2">KCTC 52429</strain>
    </source>
</reference>
<proteinExistence type="predicted"/>
<dbReference type="EMBL" id="WNKZ01000044">
    <property type="protein sequence ID" value="MTV54178.1"/>
    <property type="molecule type" value="Genomic_DNA"/>
</dbReference>
<dbReference type="AlphaFoldDB" id="A0A6I3SY88"/>
<dbReference type="InterPro" id="IPR021733">
    <property type="entry name" value="DUF3304"/>
</dbReference>
<evidence type="ECO:0000313" key="1">
    <source>
        <dbReference type="EMBL" id="MTV54178.1"/>
    </source>
</evidence>
<sequence length="251" mass="28634">MMSMVEKKMKNLCRVTGISILLVFSGSGCSENTSVSVHGVNYTEQTFFYSILKGDDLDASVGETIEPYSAGGTVCCYSLPHKWRPDLTVRVRTTVSSKGSDGNLFETTKIEDVRVAPYSSGSPGELWILRDPGGNVSAISSDYQPNHPKWPGKIKGWPTPSLNYQQERWKIYMDYELEYVTLAKEFLAEFETDPDGLARRKWRIAMRDEPREYTRFQGPDDPKFRAFLKSRYEAMLQRSERNVEKLQEAKP</sequence>
<evidence type="ECO:0000313" key="2">
    <source>
        <dbReference type="Proteomes" id="UP000430634"/>
    </source>
</evidence>
<comment type="caution">
    <text evidence="1">The sequence shown here is derived from an EMBL/GenBank/DDBJ whole genome shotgun (WGS) entry which is preliminary data.</text>
</comment>
<dbReference type="Pfam" id="PF11745">
    <property type="entry name" value="DUF3304"/>
    <property type="match status" value="1"/>
</dbReference>
<name>A0A6I3SY88_9BURK</name>
<dbReference type="PROSITE" id="PS51257">
    <property type="entry name" value="PROKAR_LIPOPROTEIN"/>
    <property type="match status" value="1"/>
</dbReference>